<reference evidence="4" key="2">
    <citation type="submission" date="2023-05" db="EMBL/GenBank/DDBJ databases">
        <authorList>
            <consortium name="Lawrence Berkeley National Laboratory"/>
            <person name="Steindorff A."/>
            <person name="Hensen N."/>
            <person name="Bonometti L."/>
            <person name="Westerberg I."/>
            <person name="Brannstrom I.O."/>
            <person name="Guillou S."/>
            <person name="Cros-Aarteil S."/>
            <person name="Calhoun S."/>
            <person name="Haridas S."/>
            <person name="Kuo A."/>
            <person name="Mondo S."/>
            <person name="Pangilinan J."/>
            <person name="Riley R."/>
            <person name="Labutti K."/>
            <person name="Andreopoulos B."/>
            <person name="Lipzen A."/>
            <person name="Chen C."/>
            <person name="Yanf M."/>
            <person name="Daum C."/>
            <person name="Ng V."/>
            <person name="Clum A."/>
            <person name="Ohm R."/>
            <person name="Martin F."/>
            <person name="Silar P."/>
            <person name="Natvig D."/>
            <person name="Lalanne C."/>
            <person name="Gautier V."/>
            <person name="Ament-Velasquez S.L."/>
            <person name="Kruys A."/>
            <person name="Hutchinson M.I."/>
            <person name="Powell A.J."/>
            <person name="Barry K."/>
            <person name="Miller A.N."/>
            <person name="Grigoriev I.V."/>
            <person name="Debuchy R."/>
            <person name="Gladieux P."/>
            <person name="Thoren M.H."/>
            <person name="Johannesson H."/>
        </authorList>
    </citation>
    <scope>NUCLEOTIDE SEQUENCE</scope>
    <source>
        <strain evidence="4">CBS 731.68</strain>
    </source>
</reference>
<dbReference type="Proteomes" id="UP001302602">
    <property type="component" value="Unassembled WGS sequence"/>
</dbReference>
<evidence type="ECO:0000313" key="4">
    <source>
        <dbReference type="EMBL" id="KAK4129312.1"/>
    </source>
</evidence>
<feature type="region of interest" description="Disordered" evidence="2">
    <location>
        <begin position="455"/>
        <end position="551"/>
    </location>
</feature>
<feature type="compositionally biased region" description="Gly residues" evidence="2">
    <location>
        <begin position="513"/>
        <end position="526"/>
    </location>
</feature>
<dbReference type="PROSITE" id="PS50966">
    <property type="entry name" value="ZF_SWIM"/>
    <property type="match status" value="1"/>
</dbReference>
<organism evidence="4 5">
    <name type="scientific">Parathielavia appendiculata</name>
    <dbReference type="NCBI Taxonomy" id="2587402"/>
    <lineage>
        <taxon>Eukaryota</taxon>
        <taxon>Fungi</taxon>
        <taxon>Dikarya</taxon>
        <taxon>Ascomycota</taxon>
        <taxon>Pezizomycotina</taxon>
        <taxon>Sordariomycetes</taxon>
        <taxon>Sordariomycetidae</taxon>
        <taxon>Sordariales</taxon>
        <taxon>Chaetomiaceae</taxon>
        <taxon>Parathielavia</taxon>
    </lineage>
</organism>
<keyword evidence="5" id="KW-1185">Reference proteome</keyword>
<gene>
    <name evidence="4" type="ORF">N657DRAFT_560704</name>
</gene>
<dbReference type="InterPro" id="IPR007527">
    <property type="entry name" value="Znf_SWIM"/>
</dbReference>
<evidence type="ECO:0000259" key="3">
    <source>
        <dbReference type="PROSITE" id="PS50966"/>
    </source>
</evidence>
<evidence type="ECO:0000256" key="1">
    <source>
        <dbReference type="PROSITE-ProRule" id="PRU00325"/>
    </source>
</evidence>
<dbReference type="AlphaFoldDB" id="A0AAN6UA98"/>
<evidence type="ECO:0000256" key="2">
    <source>
        <dbReference type="SAM" id="MobiDB-lite"/>
    </source>
</evidence>
<evidence type="ECO:0000313" key="5">
    <source>
        <dbReference type="Proteomes" id="UP001302602"/>
    </source>
</evidence>
<feature type="compositionally biased region" description="Polar residues" evidence="2">
    <location>
        <begin position="1"/>
        <end position="32"/>
    </location>
</feature>
<keyword evidence="1" id="KW-0862">Zinc</keyword>
<comment type="caution">
    <text evidence="4">The sequence shown here is derived from an EMBL/GenBank/DDBJ whole genome shotgun (WGS) entry which is preliminary data.</text>
</comment>
<accession>A0AAN6UA98</accession>
<protein>
    <recommendedName>
        <fullName evidence="3">SWIM-type domain-containing protein</fullName>
    </recommendedName>
</protein>
<feature type="region of interest" description="Disordered" evidence="2">
    <location>
        <begin position="1"/>
        <end position="67"/>
    </location>
</feature>
<name>A0AAN6UA98_9PEZI</name>
<dbReference type="EMBL" id="MU853223">
    <property type="protein sequence ID" value="KAK4129312.1"/>
    <property type="molecule type" value="Genomic_DNA"/>
</dbReference>
<dbReference type="RefSeq" id="XP_062653083.1">
    <property type="nucleotide sequence ID" value="XM_062788000.1"/>
</dbReference>
<keyword evidence="1" id="KW-0479">Metal-binding</keyword>
<sequence length="551" mass="60885">MSLSPTTGMSRLSIECNSAPSRDQGRMQSGRRSSPVPGSEHSSDASDWEAGEESEDEKGENTKLVSSPTGLKYNISRLSPRTRGVVKGLFNQASSNEPPQITLELCGIREEDTEDDGLFYAFQMHEVVPCSVRIGARDSGRFSEPRCECPDAKYRQMRPCKHLIWLFDRLSKHILLDHDPDTELTLTELGYAEELGDPFEQISQIRLDVLADSLRCDTSEPDSDTVSPNPARVREAREMVAAVAGIQPYELDDYRLELETSYDPNVLIRRGDLGATLFSLILASHSLAEWVRSELDPSDPAVNPFRKIQHRVDRIIQELNAYSGAQQDEEAAEVYQRRGKRAEGLRDASWACNQIEHCVTQIEKLISRGSNPLPEWARPSAARALVSILKVVIHNRELYRRLIGDNDGNFVYSALDMLADQTQYIDALEEILDLIGVYGAPSSYVANMRGLVTRMRSHKPTETTGAANESRVPRRETPPLHQPTPGGPQHAESSRSGSGHFLDPGLPASLTSGGRGGGGRGRGNGRGSKRPVPRSSPQDHARGSRKRARGA</sequence>
<feature type="domain" description="SWIM-type" evidence="3">
    <location>
        <begin position="132"/>
        <end position="171"/>
    </location>
</feature>
<reference evidence="4" key="1">
    <citation type="journal article" date="2023" name="Mol. Phylogenet. Evol.">
        <title>Genome-scale phylogeny and comparative genomics of the fungal order Sordariales.</title>
        <authorList>
            <person name="Hensen N."/>
            <person name="Bonometti L."/>
            <person name="Westerberg I."/>
            <person name="Brannstrom I.O."/>
            <person name="Guillou S."/>
            <person name="Cros-Aarteil S."/>
            <person name="Calhoun S."/>
            <person name="Haridas S."/>
            <person name="Kuo A."/>
            <person name="Mondo S."/>
            <person name="Pangilinan J."/>
            <person name="Riley R."/>
            <person name="LaButti K."/>
            <person name="Andreopoulos B."/>
            <person name="Lipzen A."/>
            <person name="Chen C."/>
            <person name="Yan M."/>
            <person name="Daum C."/>
            <person name="Ng V."/>
            <person name="Clum A."/>
            <person name="Steindorff A."/>
            <person name="Ohm R.A."/>
            <person name="Martin F."/>
            <person name="Silar P."/>
            <person name="Natvig D.O."/>
            <person name="Lalanne C."/>
            <person name="Gautier V."/>
            <person name="Ament-Velasquez S.L."/>
            <person name="Kruys A."/>
            <person name="Hutchinson M.I."/>
            <person name="Powell A.J."/>
            <person name="Barry K."/>
            <person name="Miller A.N."/>
            <person name="Grigoriev I.V."/>
            <person name="Debuchy R."/>
            <person name="Gladieux P."/>
            <person name="Hiltunen Thoren M."/>
            <person name="Johannesson H."/>
        </authorList>
    </citation>
    <scope>NUCLEOTIDE SEQUENCE</scope>
    <source>
        <strain evidence="4">CBS 731.68</strain>
    </source>
</reference>
<feature type="compositionally biased region" description="Acidic residues" evidence="2">
    <location>
        <begin position="46"/>
        <end position="58"/>
    </location>
</feature>
<dbReference type="GO" id="GO:0008270">
    <property type="term" value="F:zinc ion binding"/>
    <property type="evidence" value="ECO:0007669"/>
    <property type="project" value="UniProtKB-KW"/>
</dbReference>
<proteinExistence type="predicted"/>
<dbReference type="GeneID" id="87824770"/>
<keyword evidence="1" id="KW-0863">Zinc-finger</keyword>